<feature type="region of interest" description="Disordered" evidence="4">
    <location>
        <begin position="213"/>
        <end position="250"/>
    </location>
</feature>
<evidence type="ECO:0000256" key="1">
    <source>
        <dbReference type="ARBA" id="ARBA00006885"/>
    </source>
</evidence>
<evidence type="ECO:0000259" key="5">
    <source>
        <dbReference type="Pfam" id="PF03364"/>
    </source>
</evidence>
<dbReference type="InterPro" id="IPR023393">
    <property type="entry name" value="START-like_dom_sf"/>
</dbReference>
<dbReference type="PANTHER" id="PTHR12901:SF8">
    <property type="entry name" value="COENZYME Q-BINDING PROTEIN COQ10 HOMOLOG A, MITOCHONDRIAL"/>
    <property type="match status" value="1"/>
</dbReference>
<comment type="caution">
    <text evidence="6">The sequence shown here is derived from an EMBL/GenBank/DDBJ whole genome shotgun (WGS) entry which is preliminary data.</text>
</comment>
<gene>
    <name evidence="6" type="ORF">HHUSO_G35605</name>
</gene>
<dbReference type="Proteomes" id="UP001369086">
    <property type="component" value="Unassembled WGS sequence"/>
</dbReference>
<keyword evidence="7" id="KW-1185">Reference proteome</keyword>
<dbReference type="Pfam" id="PF03364">
    <property type="entry name" value="Polyketide_cyc"/>
    <property type="match status" value="1"/>
</dbReference>
<protein>
    <submittedName>
        <fullName evidence="6">Coenzyme Q-binding protein COQ10-like protein A</fullName>
    </submittedName>
</protein>
<evidence type="ECO:0000313" key="7">
    <source>
        <dbReference type="Proteomes" id="UP001369086"/>
    </source>
</evidence>
<evidence type="ECO:0000256" key="3">
    <source>
        <dbReference type="ARBA" id="ARBA00024947"/>
    </source>
</evidence>
<evidence type="ECO:0000313" key="6">
    <source>
        <dbReference type="EMBL" id="KAK6466800.1"/>
    </source>
</evidence>
<comment type="function">
    <text evidence="3">Required for the function of coenzyme Q in the respiratory chain. May serve as a chaperone or may be involved in the transport of Q6 from its site of synthesis to the catalytic sites of the respiratory complexes.</text>
</comment>
<feature type="domain" description="Coenzyme Q-binding protein COQ10 START" evidence="5">
    <location>
        <begin position="96"/>
        <end position="142"/>
    </location>
</feature>
<evidence type="ECO:0000256" key="2">
    <source>
        <dbReference type="ARBA" id="ARBA00011814"/>
    </source>
</evidence>
<dbReference type="SUPFAM" id="SSF55961">
    <property type="entry name" value="Bet v1-like"/>
    <property type="match status" value="1"/>
</dbReference>
<comment type="similarity">
    <text evidence="1">Belongs to the COQ10 family.</text>
</comment>
<feature type="compositionally biased region" description="Basic and acidic residues" evidence="4">
    <location>
        <begin position="214"/>
        <end position="235"/>
    </location>
</feature>
<sequence length="250" mass="27746">MTVRSRIPPGARKLSEFLEIGTPLRTSRSSAAGYPTRARQPISRYLSSCGMLMTRAPRMLCSIDWDATLHPSRSFISFTNPLTNKRKEYSERRILGYSMQEMYDVVSNVDDYKDFVPWCKKSVVVLKRSSHAKAQLEVGFPPHRGVLHLHAVPGAPPPGQGCVYRRQTVQPPGDDVAFQPRDPRIPAHLHGRFLHLLRVPLAAALPAGLSVLRRGGEADGGRVREESWEAVRPGDAHPAGAHVPRDPPNV</sequence>
<organism evidence="6 7">
    <name type="scientific">Huso huso</name>
    <name type="common">Beluga</name>
    <name type="synonym">Acipenser huso</name>
    <dbReference type="NCBI Taxonomy" id="61971"/>
    <lineage>
        <taxon>Eukaryota</taxon>
        <taxon>Metazoa</taxon>
        <taxon>Chordata</taxon>
        <taxon>Craniata</taxon>
        <taxon>Vertebrata</taxon>
        <taxon>Euteleostomi</taxon>
        <taxon>Actinopterygii</taxon>
        <taxon>Chondrostei</taxon>
        <taxon>Acipenseriformes</taxon>
        <taxon>Acipenseridae</taxon>
        <taxon>Huso</taxon>
    </lineage>
</organism>
<dbReference type="EMBL" id="JAHFZB010000052">
    <property type="protein sequence ID" value="KAK6466800.1"/>
    <property type="molecule type" value="Genomic_DNA"/>
</dbReference>
<evidence type="ECO:0000256" key="4">
    <source>
        <dbReference type="SAM" id="MobiDB-lite"/>
    </source>
</evidence>
<dbReference type="InterPro" id="IPR044996">
    <property type="entry name" value="COQ10-like"/>
</dbReference>
<dbReference type="InterPro" id="IPR005031">
    <property type="entry name" value="COQ10_START"/>
</dbReference>
<comment type="subunit">
    <text evidence="2">Interacts with coenzyme Q.</text>
</comment>
<accession>A0ABR0Y2A2</accession>
<feature type="non-terminal residue" evidence="6">
    <location>
        <position position="250"/>
    </location>
</feature>
<reference evidence="6 7" key="1">
    <citation type="submission" date="2021-05" db="EMBL/GenBank/DDBJ databases">
        <authorList>
            <person name="Zahm M."/>
            <person name="Klopp C."/>
            <person name="Cabau C."/>
            <person name="Kuhl H."/>
            <person name="Suciu R."/>
            <person name="Ciorpac M."/>
            <person name="Holostenco D."/>
            <person name="Gessner J."/>
            <person name="Wuertz S."/>
            <person name="Hohne C."/>
            <person name="Stock M."/>
            <person name="Gislard M."/>
            <person name="Lluch J."/>
            <person name="Milhes M."/>
            <person name="Lampietro C."/>
            <person name="Lopez Roques C."/>
            <person name="Donnadieu C."/>
            <person name="Du K."/>
            <person name="Schartl M."/>
            <person name="Guiguen Y."/>
        </authorList>
    </citation>
    <scope>NUCLEOTIDE SEQUENCE [LARGE SCALE GENOMIC DNA]</scope>
    <source>
        <strain evidence="6">Hh-F2</strain>
        <tissue evidence="6">Blood</tissue>
    </source>
</reference>
<name>A0ABR0Y2A2_HUSHU</name>
<dbReference type="Gene3D" id="3.30.530.20">
    <property type="match status" value="1"/>
</dbReference>
<dbReference type="PANTHER" id="PTHR12901">
    <property type="entry name" value="SPERM PROTEIN HOMOLOG"/>
    <property type="match status" value="1"/>
</dbReference>
<proteinExistence type="inferred from homology"/>